<keyword evidence="5" id="KW-1185">Reference proteome</keyword>
<dbReference type="GO" id="GO:0045892">
    <property type="term" value="P:negative regulation of DNA-templated transcription"/>
    <property type="evidence" value="ECO:0007669"/>
    <property type="project" value="InterPro"/>
</dbReference>
<dbReference type="EMBL" id="PZZP01000001">
    <property type="protein sequence ID" value="PTM59379.1"/>
    <property type="molecule type" value="Genomic_DNA"/>
</dbReference>
<comment type="caution">
    <text evidence="4">The sequence shown here is derived from an EMBL/GenBank/DDBJ whole genome shotgun (WGS) entry which is preliminary data.</text>
</comment>
<evidence type="ECO:0000256" key="1">
    <source>
        <dbReference type="ARBA" id="ARBA00023015"/>
    </source>
</evidence>
<accession>A0A2T4ZBX1</accession>
<dbReference type="Pfam" id="PF02909">
    <property type="entry name" value="TetR_C_1"/>
    <property type="match status" value="1"/>
</dbReference>
<evidence type="ECO:0000313" key="5">
    <source>
        <dbReference type="Proteomes" id="UP000241639"/>
    </source>
</evidence>
<dbReference type="InterPro" id="IPR004111">
    <property type="entry name" value="Repressor_TetR_C"/>
</dbReference>
<proteinExistence type="predicted"/>
<feature type="domain" description="Tetracycline repressor TetR C-terminal" evidence="3">
    <location>
        <begin position="2"/>
        <end position="80"/>
    </location>
</feature>
<organism evidence="4 5">
    <name type="scientific">Desmospora activa DSM 45169</name>
    <dbReference type="NCBI Taxonomy" id="1121389"/>
    <lineage>
        <taxon>Bacteria</taxon>
        <taxon>Bacillati</taxon>
        <taxon>Bacillota</taxon>
        <taxon>Bacilli</taxon>
        <taxon>Bacillales</taxon>
        <taxon>Thermoactinomycetaceae</taxon>
        <taxon>Desmospora</taxon>
    </lineage>
</organism>
<gene>
    <name evidence="4" type="ORF">C8J48_1995</name>
</gene>
<dbReference type="InterPro" id="IPR036271">
    <property type="entry name" value="Tet_transcr_reg_TetR-rel_C_sf"/>
</dbReference>
<keyword evidence="1" id="KW-0805">Transcription regulation</keyword>
<name>A0A2T4ZBX1_9BACL</name>
<evidence type="ECO:0000259" key="3">
    <source>
        <dbReference type="Pfam" id="PF02909"/>
    </source>
</evidence>
<keyword evidence="2" id="KW-0804">Transcription</keyword>
<dbReference type="Gene3D" id="1.10.357.10">
    <property type="entry name" value="Tetracycline Repressor, domain 2"/>
    <property type="match status" value="1"/>
</dbReference>
<dbReference type="Proteomes" id="UP000241639">
    <property type="component" value="Unassembled WGS sequence"/>
</dbReference>
<protein>
    <submittedName>
        <fullName evidence="4">Tetracycline repressor-like protein</fullName>
    </submittedName>
</protein>
<evidence type="ECO:0000256" key="2">
    <source>
        <dbReference type="ARBA" id="ARBA00023163"/>
    </source>
</evidence>
<reference evidence="4 5" key="1">
    <citation type="submission" date="2018-04" db="EMBL/GenBank/DDBJ databases">
        <title>Genomic Encyclopedia of Archaeal and Bacterial Type Strains, Phase II (KMG-II): from individual species to whole genera.</title>
        <authorList>
            <person name="Goeker M."/>
        </authorList>
    </citation>
    <scope>NUCLEOTIDE SEQUENCE [LARGE SCALE GENOMIC DNA]</scope>
    <source>
        <strain evidence="4 5">DSM 45169</strain>
    </source>
</reference>
<evidence type="ECO:0000313" key="4">
    <source>
        <dbReference type="EMBL" id="PTM59379.1"/>
    </source>
</evidence>
<sequence>MKQEQATLALDLLNNYVIGFVMEEVRFTGVAENQNSPGSFHDEPKGIEKYPDLEPMMKHLMSTSLEDRFQFGLQTILDGICFRFDLQP</sequence>
<dbReference type="SUPFAM" id="SSF48498">
    <property type="entry name" value="Tetracyclin repressor-like, C-terminal domain"/>
    <property type="match status" value="1"/>
</dbReference>
<dbReference type="AlphaFoldDB" id="A0A2T4ZBX1"/>